<dbReference type="AlphaFoldDB" id="A0A915K6I2"/>
<protein>
    <submittedName>
        <fullName evidence="3">Uncharacterized protein</fullName>
    </submittedName>
</protein>
<evidence type="ECO:0000256" key="1">
    <source>
        <dbReference type="SAM" id="MobiDB-lite"/>
    </source>
</evidence>
<evidence type="ECO:0000313" key="2">
    <source>
        <dbReference type="Proteomes" id="UP000887565"/>
    </source>
</evidence>
<keyword evidence="2" id="KW-1185">Reference proteome</keyword>
<proteinExistence type="predicted"/>
<sequence length="105" mass="11455">MDSQSDQMTNVVAMDSKFIGSTTLLTDLTKSKSKSRMMSQKPGTSSSTSQVQLTLAAAKIPMLSAGDIQVRTLGTKQATLARLLISRPKLKKFNFKSQELTRSTK</sequence>
<reference evidence="3" key="1">
    <citation type="submission" date="2022-11" db="UniProtKB">
        <authorList>
            <consortium name="WormBaseParasite"/>
        </authorList>
    </citation>
    <scope>IDENTIFICATION</scope>
</reference>
<organism evidence="2 3">
    <name type="scientific">Romanomermis culicivorax</name>
    <name type="common">Nematode worm</name>
    <dbReference type="NCBI Taxonomy" id="13658"/>
    <lineage>
        <taxon>Eukaryota</taxon>
        <taxon>Metazoa</taxon>
        <taxon>Ecdysozoa</taxon>
        <taxon>Nematoda</taxon>
        <taxon>Enoplea</taxon>
        <taxon>Dorylaimia</taxon>
        <taxon>Mermithida</taxon>
        <taxon>Mermithoidea</taxon>
        <taxon>Mermithidae</taxon>
        <taxon>Romanomermis</taxon>
    </lineage>
</organism>
<feature type="compositionally biased region" description="Low complexity" evidence="1">
    <location>
        <begin position="36"/>
        <end position="49"/>
    </location>
</feature>
<feature type="region of interest" description="Disordered" evidence="1">
    <location>
        <begin position="30"/>
        <end position="50"/>
    </location>
</feature>
<evidence type="ECO:0000313" key="3">
    <source>
        <dbReference type="WBParaSite" id="nRc.2.0.1.t33794-RA"/>
    </source>
</evidence>
<dbReference type="Proteomes" id="UP000887565">
    <property type="component" value="Unplaced"/>
</dbReference>
<dbReference type="WBParaSite" id="nRc.2.0.1.t33794-RA">
    <property type="protein sequence ID" value="nRc.2.0.1.t33794-RA"/>
    <property type="gene ID" value="nRc.2.0.1.g33794"/>
</dbReference>
<name>A0A915K6I2_ROMCU</name>
<accession>A0A915K6I2</accession>